<evidence type="ECO:0000313" key="2">
    <source>
        <dbReference type="EMBL" id="KAL3653945.1"/>
    </source>
</evidence>
<accession>A0ABD3EI18</accession>
<dbReference type="AlphaFoldDB" id="A0ABD3EI18"/>
<evidence type="ECO:0000259" key="1">
    <source>
        <dbReference type="Pfam" id="PF03478"/>
    </source>
</evidence>
<sequence length="320" mass="37552">MEPPWLLITDGSHNEKQYLYNISDNRYHRLDGFPEFHDMKVIASAYGWLVLVNHKTDYTYIWNPISMAKIDIGQLNDAYLFKKCVMSKPPSEPDCRLVFSAMNGYDRAFLQLVDDDTIIQKYLPDDDTYRDEMLMSVVSFRGSIYGFLHPIRCFVVTIDFDNETVQFRPILKLDQQPWDLPWASREWAVLWDDHMIESPCGQELLLVRKMYVCQFSHDKFDFLVFRVDVDRKECVELLDSIGDRAIFISHCGGDFCCSSSLDNTGIFRRNCIYYTVEQGMSRSVYVYDFNYRSTTLLLPCSAARLTRSANYWVERRVFGI</sequence>
<reference evidence="3" key="1">
    <citation type="journal article" date="2024" name="IScience">
        <title>Strigolactones Initiate the Formation of Haustorium-like Structures in Castilleja.</title>
        <authorList>
            <person name="Buerger M."/>
            <person name="Peterson D."/>
            <person name="Chory J."/>
        </authorList>
    </citation>
    <scope>NUCLEOTIDE SEQUENCE [LARGE SCALE GENOMIC DNA]</scope>
</reference>
<gene>
    <name evidence="2" type="ORF">CASFOL_003626</name>
</gene>
<evidence type="ECO:0000313" key="3">
    <source>
        <dbReference type="Proteomes" id="UP001632038"/>
    </source>
</evidence>
<dbReference type="InterPro" id="IPR005174">
    <property type="entry name" value="KIB1-4_b-propeller"/>
</dbReference>
<feature type="domain" description="KIB1-4 beta-propeller" evidence="1">
    <location>
        <begin position="19"/>
        <end position="288"/>
    </location>
</feature>
<dbReference type="Pfam" id="PF03478">
    <property type="entry name" value="Beta-prop_KIB1-4"/>
    <property type="match status" value="1"/>
</dbReference>
<dbReference type="PANTHER" id="PTHR40891:SF1">
    <property type="entry name" value="DUF295 DOMAIN-CONTAINING PROTEIN"/>
    <property type="match status" value="1"/>
</dbReference>
<comment type="caution">
    <text evidence="2">The sequence shown here is derived from an EMBL/GenBank/DDBJ whole genome shotgun (WGS) entry which is preliminary data.</text>
</comment>
<organism evidence="2 3">
    <name type="scientific">Castilleja foliolosa</name>
    <dbReference type="NCBI Taxonomy" id="1961234"/>
    <lineage>
        <taxon>Eukaryota</taxon>
        <taxon>Viridiplantae</taxon>
        <taxon>Streptophyta</taxon>
        <taxon>Embryophyta</taxon>
        <taxon>Tracheophyta</taxon>
        <taxon>Spermatophyta</taxon>
        <taxon>Magnoliopsida</taxon>
        <taxon>eudicotyledons</taxon>
        <taxon>Gunneridae</taxon>
        <taxon>Pentapetalae</taxon>
        <taxon>asterids</taxon>
        <taxon>lamiids</taxon>
        <taxon>Lamiales</taxon>
        <taxon>Orobanchaceae</taxon>
        <taxon>Pedicularideae</taxon>
        <taxon>Castillejinae</taxon>
        <taxon>Castilleja</taxon>
    </lineage>
</organism>
<name>A0ABD3EI18_9LAMI</name>
<dbReference type="PANTHER" id="PTHR40891">
    <property type="entry name" value="DUF295 DOMAIN-CONTAINING PROTEIN"/>
    <property type="match status" value="1"/>
</dbReference>
<proteinExistence type="predicted"/>
<keyword evidence="3" id="KW-1185">Reference proteome</keyword>
<dbReference type="Proteomes" id="UP001632038">
    <property type="component" value="Unassembled WGS sequence"/>
</dbReference>
<dbReference type="EMBL" id="JAVIJP010000005">
    <property type="protein sequence ID" value="KAL3653945.1"/>
    <property type="molecule type" value="Genomic_DNA"/>
</dbReference>
<protein>
    <recommendedName>
        <fullName evidence="1">KIB1-4 beta-propeller domain-containing protein</fullName>
    </recommendedName>
</protein>